<keyword evidence="4" id="KW-0804">Transcription</keyword>
<dbReference type="InterPro" id="IPR000943">
    <property type="entry name" value="RNA_pol_sigma70"/>
</dbReference>
<dbReference type="PIRSF" id="PIRSF000770">
    <property type="entry name" value="RNA_pol_sigma-SigE/K"/>
    <property type="match status" value="1"/>
</dbReference>
<dbReference type="GO" id="GO:0016987">
    <property type="term" value="F:sigma factor activity"/>
    <property type="evidence" value="ECO:0007669"/>
    <property type="project" value="UniProtKB-KW"/>
</dbReference>
<dbReference type="EMBL" id="JACPRF010000020">
    <property type="protein sequence ID" value="MBI2875375.1"/>
    <property type="molecule type" value="Genomic_DNA"/>
</dbReference>
<protein>
    <submittedName>
        <fullName evidence="6">FliA/WhiG family RNA polymerase sigma factor</fullName>
    </submittedName>
</protein>
<keyword evidence="1" id="KW-0805">Transcription regulation</keyword>
<dbReference type="PANTHER" id="PTHR30385">
    <property type="entry name" value="SIGMA FACTOR F FLAGELLAR"/>
    <property type="match status" value="1"/>
</dbReference>
<comment type="caution">
    <text evidence="6">The sequence shown here is derived from an EMBL/GenBank/DDBJ whole genome shotgun (WGS) entry which is preliminary data.</text>
</comment>
<proteinExistence type="predicted"/>
<accession>A0A932CL30</accession>
<dbReference type="SUPFAM" id="SSF88946">
    <property type="entry name" value="Sigma2 domain of RNA polymerase sigma factors"/>
    <property type="match status" value="1"/>
</dbReference>
<dbReference type="Gene3D" id="1.10.1740.10">
    <property type="match status" value="1"/>
</dbReference>
<dbReference type="Gene3D" id="1.20.140.160">
    <property type="match status" value="1"/>
</dbReference>
<dbReference type="InterPro" id="IPR014284">
    <property type="entry name" value="RNA_pol_sigma-70_dom"/>
</dbReference>
<dbReference type="Pfam" id="PF04545">
    <property type="entry name" value="Sigma70_r4"/>
    <property type="match status" value="1"/>
</dbReference>
<dbReference type="Pfam" id="PF04542">
    <property type="entry name" value="Sigma70_r2"/>
    <property type="match status" value="1"/>
</dbReference>
<keyword evidence="3" id="KW-0238">DNA-binding</keyword>
<dbReference type="PANTHER" id="PTHR30385:SF7">
    <property type="entry name" value="RNA POLYMERASE SIGMA FACTOR FLIA"/>
    <property type="match status" value="1"/>
</dbReference>
<dbReference type="PROSITE" id="PS50330">
    <property type="entry name" value="UIM"/>
    <property type="match status" value="1"/>
</dbReference>
<dbReference type="Proteomes" id="UP000769766">
    <property type="component" value="Unassembled WGS sequence"/>
</dbReference>
<evidence type="ECO:0000259" key="5">
    <source>
        <dbReference type="PROSITE" id="PS00716"/>
    </source>
</evidence>
<dbReference type="GO" id="GO:0003899">
    <property type="term" value="F:DNA-directed RNA polymerase activity"/>
    <property type="evidence" value="ECO:0007669"/>
    <property type="project" value="InterPro"/>
</dbReference>
<feature type="domain" description="RNA polymerase sigma-70" evidence="5">
    <location>
        <begin position="222"/>
        <end position="248"/>
    </location>
</feature>
<dbReference type="SUPFAM" id="SSF88659">
    <property type="entry name" value="Sigma3 and sigma4 domains of RNA polymerase sigma factors"/>
    <property type="match status" value="2"/>
</dbReference>
<dbReference type="GO" id="GO:0003677">
    <property type="term" value="F:DNA binding"/>
    <property type="evidence" value="ECO:0007669"/>
    <property type="project" value="UniProtKB-KW"/>
</dbReference>
<evidence type="ECO:0000313" key="7">
    <source>
        <dbReference type="Proteomes" id="UP000769766"/>
    </source>
</evidence>
<dbReference type="NCBIfam" id="TIGR02479">
    <property type="entry name" value="FliA_WhiG"/>
    <property type="match status" value="1"/>
</dbReference>
<evidence type="ECO:0000256" key="1">
    <source>
        <dbReference type="ARBA" id="ARBA00023015"/>
    </source>
</evidence>
<evidence type="ECO:0000256" key="2">
    <source>
        <dbReference type="ARBA" id="ARBA00023082"/>
    </source>
</evidence>
<dbReference type="CDD" id="cd06171">
    <property type="entry name" value="Sigma70_r4"/>
    <property type="match status" value="1"/>
</dbReference>
<dbReference type="PROSITE" id="PS00716">
    <property type="entry name" value="SIGMA70_2"/>
    <property type="match status" value="1"/>
</dbReference>
<name>A0A932CL30_UNCTE</name>
<evidence type="ECO:0000256" key="4">
    <source>
        <dbReference type="ARBA" id="ARBA00023163"/>
    </source>
</evidence>
<dbReference type="NCBIfam" id="TIGR02937">
    <property type="entry name" value="sigma70-ECF"/>
    <property type="match status" value="1"/>
</dbReference>
<sequence>MEGVLKAGVREWNGRGTRKVSPEAREGFILKYAPLIKFIAHRIAVRLPSHIEVNDLINAGIIGLMDAVEKFDPAREIQFKTYAEFRIRGAILDELRSRDWVPRSVRRKSNLLADTYARLERELGRPAEDEEIARALRISLEEFRTILNQVNGVSLISLDELLAAPDGENGRPLWETLSDLSEDDPSWKVNLHEVKCFLAKAIDELTPKERMVISLYYYEELTMKEIGEVLQVTESRVSQLHAKAILRLRGKIRRWMGEDSLGLERN</sequence>
<dbReference type="InterPro" id="IPR013325">
    <property type="entry name" value="RNA_pol_sigma_r2"/>
</dbReference>
<dbReference type="PRINTS" id="PR00046">
    <property type="entry name" value="SIGMA70FCT"/>
</dbReference>
<reference evidence="6" key="1">
    <citation type="submission" date="2020-07" db="EMBL/GenBank/DDBJ databases">
        <title>Huge and variable diversity of episymbiotic CPR bacteria and DPANN archaea in groundwater ecosystems.</title>
        <authorList>
            <person name="He C.Y."/>
            <person name="Keren R."/>
            <person name="Whittaker M."/>
            <person name="Farag I.F."/>
            <person name="Doudna J."/>
            <person name="Cate J.H.D."/>
            <person name="Banfield J.F."/>
        </authorList>
    </citation>
    <scope>NUCLEOTIDE SEQUENCE</scope>
    <source>
        <strain evidence="6">NC_groundwater_672_Ag_B-0.1um_62_36</strain>
    </source>
</reference>
<dbReference type="InterPro" id="IPR007627">
    <property type="entry name" value="RNA_pol_sigma70_r2"/>
</dbReference>
<dbReference type="AlphaFoldDB" id="A0A932CL30"/>
<evidence type="ECO:0000256" key="3">
    <source>
        <dbReference type="ARBA" id="ARBA00023125"/>
    </source>
</evidence>
<dbReference type="GO" id="GO:0006352">
    <property type="term" value="P:DNA-templated transcription initiation"/>
    <property type="evidence" value="ECO:0007669"/>
    <property type="project" value="InterPro"/>
</dbReference>
<dbReference type="InterPro" id="IPR007624">
    <property type="entry name" value="RNA_pol_sigma70_r3"/>
</dbReference>
<dbReference type="InterPro" id="IPR007630">
    <property type="entry name" value="RNA_pol_sigma70_r4"/>
</dbReference>
<dbReference type="InterPro" id="IPR012845">
    <property type="entry name" value="RNA_pol_sigma_FliA_WhiG"/>
</dbReference>
<gene>
    <name evidence="6" type="ORF">HYY20_00670</name>
</gene>
<dbReference type="InterPro" id="IPR013324">
    <property type="entry name" value="RNA_pol_sigma_r3/r4-like"/>
</dbReference>
<evidence type="ECO:0000313" key="6">
    <source>
        <dbReference type="EMBL" id="MBI2875375.1"/>
    </source>
</evidence>
<keyword evidence="2" id="KW-0731">Sigma factor</keyword>
<organism evidence="6 7">
    <name type="scientific">Tectimicrobiota bacterium</name>
    <dbReference type="NCBI Taxonomy" id="2528274"/>
    <lineage>
        <taxon>Bacteria</taxon>
        <taxon>Pseudomonadati</taxon>
        <taxon>Nitrospinota/Tectimicrobiota group</taxon>
        <taxon>Candidatus Tectimicrobiota</taxon>
    </lineage>
</organism>
<dbReference type="Pfam" id="PF04539">
    <property type="entry name" value="Sigma70_r3"/>
    <property type="match status" value="1"/>
</dbReference>
<dbReference type="InterPro" id="IPR003903">
    <property type="entry name" value="UIM_dom"/>
</dbReference>
<dbReference type="NCBIfam" id="NF005413">
    <property type="entry name" value="PRK06986.1"/>
    <property type="match status" value="1"/>
</dbReference>